<feature type="transmembrane region" description="Helical" evidence="1">
    <location>
        <begin position="147"/>
        <end position="168"/>
    </location>
</feature>
<dbReference type="Proteomes" id="UP001189143">
    <property type="component" value="Unassembled WGS sequence"/>
</dbReference>
<dbReference type="EMBL" id="UWJD01000001">
    <property type="protein sequence ID" value="VCT83784.1"/>
    <property type="molecule type" value="Genomic_DNA"/>
</dbReference>
<dbReference type="Proteomes" id="UP000220840">
    <property type="component" value="Unassembled WGS sequence"/>
</dbReference>
<dbReference type="EMBL" id="PDCJ01000001">
    <property type="protein sequence ID" value="PEG30400.1"/>
    <property type="molecule type" value="Genomic_DNA"/>
</dbReference>
<proteinExistence type="predicted"/>
<feature type="transmembrane region" description="Helical" evidence="1">
    <location>
        <begin position="54"/>
        <end position="77"/>
    </location>
</feature>
<reference evidence="5 7" key="2">
    <citation type="submission" date="2018-06" db="EMBL/GenBank/DDBJ databases">
        <authorList>
            <consortium name="IHU Genomes"/>
        </authorList>
    </citation>
    <scope>NUCLEOTIDE SEQUENCE [LARGE SCALE GENOMIC DNA]</scope>
    <source>
        <strain evidence="5 7">NEC25</strain>
    </source>
</reference>
<protein>
    <submittedName>
        <fullName evidence="4">DUF368 domain-containing protein</fullName>
    </submittedName>
</protein>
<feature type="transmembrane region" description="Helical" evidence="1">
    <location>
        <begin position="83"/>
        <end position="103"/>
    </location>
</feature>
<evidence type="ECO:0000313" key="3">
    <source>
        <dbReference type="EMBL" id="CAI3543217.1"/>
    </source>
</evidence>
<keyword evidence="1" id="KW-0472">Membrane</keyword>
<feature type="transmembrane region" description="Helical" evidence="1">
    <location>
        <begin position="234"/>
        <end position="255"/>
    </location>
</feature>
<dbReference type="EMBL" id="CAKJVE010000004">
    <property type="protein sequence ID" value="CAG9709488.1"/>
    <property type="molecule type" value="Genomic_DNA"/>
</dbReference>
<dbReference type="Pfam" id="PF04018">
    <property type="entry name" value="VCA0040-like"/>
    <property type="match status" value="1"/>
</dbReference>
<dbReference type="GeneID" id="68876728"/>
<feature type="transmembrane region" description="Helical" evidence="1">
    <location>
        <begin position="267"/>
        <end position="285"/>
    </location>
</feature>
<sequence length="292" mass="32091">MYLINFIRGFCMALADSVPGVSGGTIAFILGFYDKFIGSLDDLITGKKAEKIEALKFLIKIGIGWIVGFVLAMLFLGKVFTTHIYNISSLFIGFIIFAIPIIINEEKEILKNRYFNLSFTIIGIVIVAGITYFNPAKGGVGVSIDNLSLGLSIYIFICAMIAISAMVLPGISGSTLLLIFGLYAPVVNAVKEVLHFNLKYLPVVLIFGFGVLTGIFSIIKFVRILLKKYRSQTVYLILGLMIGSIYAVFMGPTSLEIPKDPMTLKTFNLVFFVIGGIIIVGLQKLKSFFDKK</sequence>
<evidence type="ECO:0000313" key="7">
    <source>
        <dbReference type="Proteomes" id="UP000431451"/>
    </source>
</evidence>
<feature type="transmembrane region" description="Helical" evidence="1">
    <location>
        <begin position="175"/>
        <end position="194"/>
    </location>
</feature>
<evidence type="ECO:0000313" key="4">
    <source>
        <dbReference type="EMBL" id="PEG30400.1"/>
    </source>
</evidence>
<dbReference type="InterPro" id="IPR007163">
    <property type="entry name" value="VCA0040-like"/>
</dbReference>
<feature type="transmembrane region" description="Helical" evidence="1">
    <location>
        <begin position="115"/>
        <end position="135"/>
    </location>
</feature>
<reference evidence="3" key="4">
    <citation type="submission" date="2022-10" db="EMBL/GenBank/DDBJ databases">
        <authorList>
            <person name="Aires J."/>
            <person name="Mesa V."/>
        </authorList>
    </citation>
    <scope>NUCLEOTIDE SEQUENCE</scope>
    <source>
        <strain evidence="3">Clostridium neonatale JD116</strain>
    </source>
</reference>
<keyword evidence="6" id="KW-1185">Reference proteome</keyword>
<dbReference type="EMBL" id="CAMTCP010000044">
    <property type="protein sequence ID" value="CAI3543217.1"/>
    <property type="molecule type" value="Genomic_DNA"/>
</dbReference>
<dbReference type="RefSeq" id="WP_058294571.1">
    <property type="nucleotide sequence ID" value="NZ_CAKJVD010000025.1"/>
</dbReference>
<dbReference type="STRING" id="137838.GCA_001458595_01711"/>
<dbReference type="OrthoDB" id="9793746at2"/>
<reference evidence="4 6" key="1">
    <citation type="submission" date="2017-10" db="EMBL/GenBank/DDBJ databases">
        <title>Effective Description of Clostridium neonatale sp. nov. linked to necrotizing enterocolitis in neonates and a clarification of species assignable to the genus Clostridium (Prazmowski 1880) emend. Lawson and Rainey 2016.</title>
        <authorList>
            <person name="Bernard K."/>
            <person name="Burdz T."/>
            <person name="Wiebe D."/>
            <person name="Balcewich B."/>
            <person name="Alfa M."/>
            <person name="Bernier A.-M."/>
        </authorList>
    </citation>
    <scope>NUCLEOTIDE SEQUENCE [LARGE SCALE GENOMIC DNA]</scope>
    <source>
        <strain evidence="4 6">LCDC99A005</strain>
    </source>
</reference>
<evidence type="ECO:0000313" key="6">
    <source>
        <dbReference type="Proteomes" id="UP000220840"/>
    </source>
</evidence>
<dbReference type="Proteomes" id="UP000789738">
    <property type="component" value="Unassembled WGS sequence"/>
</dbReference>
<dbReference type="AlphaFoldDB" id="A0A2A7MFR6"/>
<dbReference type="Proteomes" id="UP000431451">
    <property type="component" value="Unassembled WGS sequence"/>
</dbReference>
<dbReference type="PANTHER" id="PTHR37308">
    <property type="entry name" value="INTEGRAL MEMBRANE PROTEIN"/>
    <property type="match status" value="1"/>
</dbReference>
<accession>A0A2A7MFR6</accession>
<feature type="transmembrane region" description="Helical" evidence="1">
    <location>
        <begin position="200"/>
        <end position="222"/>
    </location>
</feature>
<keyword evidence="1" id="KW-1133">Transmembrane helix</keyword>
<reference evidence="2" key="3">
    <citation type="submission" date="2021-10" db="EMBL/GenBank/DDBJ databases">
        <authorList>
            <person name="Mesa V."/>
        </authorList>
    </citation>
    <scope>NUCLEOTIDE SEQUENCE</scope>
    <source>
        <strain evidence="2">CC3_PB</strain>
    </source>
</reference>
<evidence type="ECO:0000313" key="5">
    <source>
        <dbReference type="EMBL" id="VCT83784.1"/>
    </source>
</evidence>
<keyword evidence="1" id="KW-0812">Transmembrane</keyword>
<gene>
    <name evidence="3" type="ORF">CNEO2_130066</name>
    <name evidence="2" type="ORF">CNEO_44207</name>
    <name evidence="5" type="ORF">CNEONATNEC25_01381</name>
    <name evidence="4" type="ORF">CQ394_01345</name>
</gene>
<organism evidence="4 6">
    <name type="scientific">Clostridium neonatale</name>
    <dbReference type="NCBI Taxonomy" id="137838"/>
    <lineage>
        <taxon>Bacteria</taxon>
        <taxon>Bacillati</taxon>
        <taxon>Bacillota</taxon>
        <taxon>Clostridia</taxon>
        <taxon>Eubacteriales</taxon>
        <taxon>Clostridiaceae</taxon>
        <taxon>Clostridium</taxon>
    </lineage>
</organism>
<evidence type="ECO:0000313" key="2">
    <source>
        <dbReference type="EMBL" id="CAG9709488.1"/>
    </source>
</evidence>
<evidence type="ECO:0000256" key="1">
    <source>
        <dbReference type="SAM" id="Phobius"/>
    </source>
</evidence>
<dbReference type="PANTHER" id="PTHR37308:SF1">
    <property type="entry name" value="POLYPRENYL-PHOSPHATE TRANSPORTER"/>
    <property type="match status" value="1"/>
</dbReference>
<name>A0A2A7MFR6_9CLOT</name>
<feature type="transmembrane region" description="Helical" evidence="1">
    <location>
        <begin position="6"/>
        <end position="33"/>
    </location>
</feature>